<organism evidence="2 3">
    <name type="scientific">Chelatococcus reniformis</name>
    <dbReference type="NCBI Taxonomy" id="1494448"/>
    <lineage>
        <taxon>Bacteria</taxon>
        <taxon>Pseudomonadati</taxon>
        <taxon>Pseudomonadota</taxon>
        <taxon>Alphaproteobacteria</taxon>
        <taxon>Hyphomicrobiales</taxon>
        <taxon>Chelatococcaceae</taxon>
        <taxon>Chelatococcus</taxon>
    </lineage>
</organism>
<dbReference type="InterPro" id="IPR007345">
    <property type="entry name" value="Polysacch_pyruvyl_Trfase"/>
</dbReference>
<dbReference type="Proteomes" id="UP000637002">
    <property type="component" value="Unassembled WGS sequence"/>
</dbReference>
<reference evidence="2" key="1">
    <citation type="journal article" date="2014" name="Int. J. Syst. Evol. Microbiol.">
        <title>Complete genome sequence of Corynebacterium casei LMG S-19264T (=DSM 44701T), isolated from a smear-ripened cheese.</title>
        <authorList>
            <consortium name="US DOE Joint Genome Institute (JGI-PGF)"/>
            <person name="Walter F."/>
            <person name="Albersmeier A."/>
            <person name="Kalinowski J."/>
            <person name="Ruckert C."/>
        </authorList>
    </citation>
    <scope>NUCLEOTIDE SEQUENCE</scope>
    <source>
        <strain evidence="2">CGMCC 1.12919</strain>
    </source>
</reference>
<reference evidence="2" key="2">
    <citation type="submission" date="2020-09" db="EMBL/GenBank/DDBJ databases">
        <authorList>
            <person name="Sun Q."/>
            <person name="Zhou Y."/>
        </authorList>
    </citation>
    <scope>NUCLEOTIDE SEQUENCE</scope>
    <source>
        <strain evidence="2">CGMCC 1.12919</strain>
    </source>
</reference>
<evidence type="ECO:0000313" key="2">
    <source>
        <dbReference type="EMBL" id="GGC91303.1"/>
    </source>
</evidence>
<dbReference type="Pfam" id="PF04230">
    <property type="entry name" value="PS_pyruv_trans"/>
    <property type="match status" value="1"/>
</dbReference>
<evidence type="ECO:0000259" key="1">
    <source>
        <dbReference type="Pfam" id="PF04230"/>
    </source>
</evidence>
<gene>
    <name evidence="2" type="ORF">GCM10010994_56310</name>
</gene>
<feature type="domain" description="Polysaccharide pyruvyl transferase" evidence="1">
    <location>
        <begin position="57"/>
        <end position="288"/>
    </location>
</feature>
<protein>
    <recommendedName>
        <fullName evidence="1">Polysaccharide pyruvyl transferase domain-containing protein</fullName>
    </recommendedName>
</protein>
<proteinExistence type="predicted"/>
<sequence length="352" mass="37935">MDRWLAHASTKSSPGQLYVNSWQDWLAARYRGSDRIVFGKHLQHPVRAEVASLSGGDSLDDFLAAGERAASNLLAAPPAAGGILDKIESFHLAGGGYLNLITKAHFAHLSFMAALAKSLGVPIFGTGLGLMPLNGTNRLYEVLSTFRFIEARDIESFDWLTSVGLKSVAISGLDDTFISPVVGGAPSSPRRLIVNVQSDMGGSHLHSTLLRVMKDYIHTYSRDFSDLLYVSFFDKSDVIFHEALQQALGISISLLNKSDLLADGLPFSPSDVVISSRFHCHLLAARCGASGLYIVARKGYYDVKHKSILDIGSGWISFLDDPPGPSELLPPAIDEQGQLAKKAALLTAAPSL</sequence>
<dbReference type="EMBL" id="BMGG01000012">
    <property type="protein sequence ID" value="GGC91303.1"/>
    <property type="molecule type" value="Genomic_DNA"/>
</dbReference>
<name>A0A916UYB2_9HYPH</name>
<accession>A0A916UYB2</accession>
<keyword evidence="3" id="KW-1185">Reference proteome</keyword>
<dbReference type="AlphaFoldDB" id="A0A916UYB2"/>
<evidence type="ECO:0000313" key="3">
    <source>
        <dbReference type="Proteomes" id="UP000637002"/>
    </source>
</evidence>
<comment type="caution">
    <text evidence="2">The sequence shown here is derived from an EMBL/GenBank/DDBJ whole genome shotgun (WGS) entry which is preliminary data.</text>
</comment>